<dbReference type="PANTHER" id="PTHR34115:SF15">
    <property type="entry name" value="PROTEIN, PUTATIVE-RELATED"/>
    <property type="match status" value="1"/>
</dbReference>
<proteinExistence type="predicted"/>
<feature type="transmembrane region" description="Helical" evidence="1">
    <location>
        <begin position="121"/>
        <end position="145"/>
    </location>
</feature>
<evidence type="ECO:0000256" key="1">
    <source>
        <dbReference type="SAM" id="Phobius"/>
    </source>
</evidence>
<keyword evidence="1" id="KW-1133">Transmembrane helix</keyword>
<dbReference type="PANTHER" id="PTHR34115">
    <property type="entry name" value="PROTEIN, PUTATIVE-RELATED"/>
    <property type="match status" value="1"/>
</dbReference>
<dbReference type="AlphaFoldDB" id="A0AAV1AAP3"/>
<name>A0AAV1AAP3_VICFA</name>
<dbReference type="Proteomes" id="UP001157006">
    <property type="component" value="Chromosome 4"/>
</dbReference>
<reference evidence="2 3" key="1">
    <citation type="submission" date="2023-01" db="EMBL/GenBank/DDBJ databases">
        <authorList>
            <person name="Kreplak J."/>
        </authorList>
    </citation>
    <scope>NUCLEOTIDE SEQUENCE [LARGE SCALE GENOMIC DNA]</scope>
</reference>
<keyword evidence="1" id="KW-0472">Membrane</keyword>
<protein>
    <recommendedName>
        <fullName evidence="4">Transmembrane protein</fullName>
    </recommendedName>
</protein>
<accession>A0AAV1AAP3</accession>
<dbReference type="EMBL" id="OX451739">
    <property type="protein sequence ID" value="CAI8607615.1"/>
    <property type="molecule type" value="Genomic_DNA"/>
</dbReference>
<feature type="transmembrane region" description="Helical" evidence="1">
    <location>
        <begin position="69"/>
        <end position="86"/>
    </location>
</feature>
<organism evidence="2 3">
    <name type="scientific">Vicia faba</name>
    <name type="common">Broad bean</name>
    <name type="synonym">Faba vulgaris</name>
    <dbReference type="NCBI Taxonomy" id="3906"/>
    <lineage>
        <taxon>Eukaryota</taxon>
        <taxon>Viridiplantae</taxon>
        <taxon>Streptophyta</taxon>
        <taxon>Embryophyta</taxon>
        <taxon>Tracheophyta</taxon>
        <taxon>Spermatophyta</taxon>
        <taxon>Magnoliopsida</taxon>
        <taxon>eudicotyledons</taxon>
        <taxon>Gunneridae</taxon>
        <taxon>Pentapetalae</taxon>
        <taxon>rosids</taxon>
        <taxon>fabids</taxon>
        <taxon>Fabales</taxon>
        <taxon>Fabaceae</taxon>
        <taxon>Papilionoideae</taxon>
        <taxon>50 kb inversion clade</taxon>
        <taxon>NPAAA clade</taxon>
        <taxon>Hologalegina</taxon>
        <taxon>IRL clade</taxon>
        <taxon>Fabeae</taxon>
        <taxon>Vicia</taxon>
    </lineage>
</organism>
<gene>
    <name evidence="2" type="ORF">VFH_IV046320</name>
</gene>
<feature type="transmembrane region" description="Helical" evidence="1">
    <location>
        <begin position="38"/>
        <end position="57"/>
    </location>
</feature>
<keyword evidence="1" id="KW-0812">Transmembrane</keyword>
<evidence type="ECO:0008006" key="4">
    <source>
        <dbReference type="Google" id="ProtNLM"/>
    </source>
</evidence>
<keyword evidence="3" id="KW-1185">Reference proteome</keyword>
<evidence type="ECO:0000313" key="2">
    <source>
        <dbReference type="EMBL" id="CAI8607615.1"/>
    </source>
</evidence>
<feature type="transmembrane region" description="Helical" evidence="1">
    <location>
        <begin position="98"/>
        <end position="115"/>
    </location>
</feature>
<evidence type="ECO:0000313" key="3">
    <source>
        <dbReference type="Proteomes" id="UP001157006"/>
    </source>
</evidence>
<dbReference type="InterPro" id="IPR053258">
    <property type="entry name" value="Ca-permeable_cation_channel"/>
</dbReference>
<sequence length="166" mass="19227">MDHMVKPRSKSKRALRGPKVTINFVTVYEMTGVETNSLHGLVAFIFFGLLGFLQIRYPDNPTPFQLHPNTTLVSIASFLLYCLAFWVKFKFDTRVDAFMEVFGSLSLVSLVAMLLPDKWELFGYIVIYTIWFICHVIVMAILWFFELRPKLKRLRPLLPNTSTDLS</sequence>